<dbReference type="Gene3D" id="3.40.640.10">
    <property type="entry name" value="Type I PLP-dependent aspartate aminotransferase-like (Major domain)"/>
    <property type="match status" value="1"/>
</dbReference>
<feature type="domain" description="Aminotransferase class V" evidence="2">
    <location>
        <begin position="25"/>
        <end position="402"/>
    </location>
</feature>
<proteinExistence type="predicted"/>
<dbReference type="EC" id="2.8.1.7" evidence="3"/>
<dbReference type="InterPro" id="IPR011340">
    <property type="entry name" value="Cys_dSase-rel"/>
</dbReference>
<sequence length="410" mass="44726">MLNLEFVRSQFPAFQRTIEGQPVAFFDGPAGSQVPQSVVDAVADALINTNANCGAAFVTSQLSDEMLARARESCADFLNAPAPEEIVFGPNMTTLTLSLSRALSETWFFGDEIIVSRLDHDANVTPWVQAAESVGVVVKEIDVDLETCTLDLDHYNSLLTNRTRLVAVGGASNATGTVNPVKEIVRLAKTVGARTFIDAVHLAPHRLVDVQEIGSDFLACSAYKFFGPHVGILWGKSALLNSLTPDKLRPAPDSIPGKWMTGTQNHEGIAGVAAAIEYLASLSGGDQSIPRRERLTDSFQLIHEHEQKIGSQLIEGLAKVESLKIWGITSPERMEDRVPTISVTHQSKSPQLLSEELGRRGLFTWAGNHYALPFTEFAGLEPEGTLRIGLLHYNTADEVERLLFHLNEIC</sequence>
<dbReference type="EMBL" id="CP036267">
    <property type="protein sequence ID" value="QDT34236.1"/>
    <property type="molecule type" value="Genomic_DNA"/>
</dbReference>
<dbReference type="InterPro" id="IPR000192">
    <property type="entry name" value="Aminotrans_V_dom"/>
</dbReference>
<keyword evidence="4" id="KW-1185">Reference proteome</keyword>
<evidence type="ECO:0000313" key="3">
    <source>
        <dbReference type="EMBL" id="QDT34236.1"/>
    </source>
</evidence>
<dbReference type="GO" id="GO:0031071">
    <property type="term" value="F:cysteine desulfurase activity"/>
    <property type="evidence" value="ECO:0007669"/>
    <property type="project" value="UniProtKB-EC"/>
</dbReference>
<dbReference type="NCBIfam" id="TIGR01976">
    <property type="entry name" value="am_tr_V_VC1184"/>
    <property type="match status" value="1"/>
</dbReference>
<organism evidence="3 4">
    <name type="scientific">Thalassoglobus polymorphus</name>
    <dbReference type="NCBI Taxonomy" id="2527994"/>
    <lineage>
        <taxon>Bacteria</taxon>
        <taxon>Pseudomonadati</taxon>
        <taxon>Planctomycetota</taxon>
        <taxon>Planctomycetia</taxon>
        <taxon>Planctomycetales</taxon>
        <taxon>Planctomycetaceae</taxon>
        <taxon>Thalassoglobus</taxon>
    </lineage>
</organism>
<dbReference type="PANTHER" id="PTHR43586:SF21">
    <property type="entry name" value="PYRIDOXAL PHOSPHATE (PLP)-DEPENDENT ASPARTATE AMINOTRANSFERASE SUPERFAMILY"/>
    <property type="match status" value="1"/>
</dbReference>
<dbReference type="InterPro" id="IPR015424">
    <property type="entry name" value="PyrdxlP-dep_Trfase"/>
</dbReference>
<protein>
    <submittedName>
        <fullName evidence="3">Putative cysteine desulfurase</fullName>
        <ecNumber evidence="3">2.8.1.7</ecNumber>
    </submittedName>
</protein>
<keyword evidence="1" id="KW-0663">Pyridoxal phosphate</keyword>
<evidence type="ECO:0000256" key="1">
    <source>
        <dbReference type="ARBA" id="ARBA00022898"/>
    </source>
</evidence>
<dbReference type="Proteomes" id="UP000315724">
    <property type="component" value="Chromosome"/>
</dbReference>
<reference evidence="3 4" key="1">
    <citation type="submission" date="2019-02" db="EMBL/GenBank/DDBJ databases">
        <title>Deep-cultivation of Planctomycetes and their phenomic and genomic characterization uncovers novel biology.</title>
        <authorList>
            <person name="Wiegand S."/>
            <person name="Jogler M."/>
            <person name="Boedeker C."/>
            <person name="Pinto D."/>
            <person name="Vollmers J."/>
            <person name="Rivas-Marin E."/>
            <person name="Kohn T."/>
            <person name="Peeters S.H."/>
            <person name="Heuer A."/>
            <person name="Rast P."/>
            <person name="Oberbeckmann S."/>
            <person name="Bunk B."/>
            <person name="Jeske O."/>
            <person name="Meyerdierks A."/>
            <person name="Storesund J.E."/>
            <person name="Kallscheuer N."/>
            <person name="Luecker S."/>
            <person name="Lage O.M."/>
            <person name="Pohl T."/>
            <person name="Merkel B.J."/>
            <person name="Hornburger P."/>
            <person name="Mueller R.-W."/>
            <person name="Bruemmer F."/>
            <person name="Labrenz M."/>
            <person name="Spormann A.M."/>
            <person name="Op den Camp H."/>
            <person name="Overmann J."/>
            <person name="Amann R."/>
            <person name="Jetten M.S.M."/>
            <person name="Mascher T."/>
            <person name="Medema M.H."/>
            <person name="Devos D.P."/>
            <person name="Kaster A.-K."/>
            <person name="Ovreas L."/>
            <person name="Rohde M."/>
            <person name="Galperin M.Y."/>
            <person name="Jogler C."/>
        </authorList>
    </citation>
    <scope>NUCLEOTIDE SEQUENCE [LARGE SCALE GENOMIC DNA]</scope>
    <source>
        <strain evidence="3 4">Mal48</strain>
    </source>
</reference>
<evidence type="ECO:0000313" key="4">
    <source>
        <dbReference type="Proteomes" id="UP000315724"/>
    </source>
</evidence>
<dbReference type="Gene3D" id="3.90.1150.10">
    <property type="entry name" value="Aspartate Aminotransferase, domain 1"/>
    <property type="match status" value="1"/>
</dbReference>
<dbReference type="AlphaFoldDB" id="A0A517QRI1"/>
<gene>
    <name evidence="3" type="primary">csd_3</name>
    <name evidence="3" type="ORF">Mal48_34960</name>
</gene>
<evidence type="ECO:0000259" key="2">
    <source>
        <dbReference type="Pfam" id="PF00266"/>
    </source>
</evidence>
<name>A0A517QRI1_9PLAN</name>
<accession>A0A517QRI1</accession>
<dbReference type="KEGG" id="tpol:Mal48_34960"/>
<keyword evidence="3" id="KW-0808">Transferase</keyword>
<dbReference type="InterPro" id="IPR015422">
    <property type="entry name" value="PyrdxlP-dep_Trfase_small"/>
</dbReference>
<dbReference type="SUPFAM" id="SSF53383">
    <property type="entry name" value="PLP-dependent transferases"/>
    <property type="match status" value="1"/>
</dbReference>
<dbReference type="Pfam" id="PF00266">
    <property type="entry name" value="Aminotran_5"/>
    <property type="match status" value="1"/>
</dbReference>
<dbReference type="OrthoDB" id="9804366at2"/>
<dbReference type="InterPro" id="IPR015421">
    <property type="entry name" value="PyrdxlP-dep_Trfase_major"/>
</dbReference>
<dbReference type="PANTHER" id="PTHR43586">
    <property type="entry name" value="CYSTEINE DESULFURASE"/>
    <property type="match status" value="1"/>
</dbReference>
<dbReference type="RefSeq" id="WP_145201861.1">
    <property type="nucleotide sequence ID" value="NZ_CP036267.1"/>
</dbReference>